<evidence type="ECO:0000256" key="3">
    <source>
        <dbReference type="ARBA" id="ARBA00022806"/>
    </source>
</evidence>
<dbReference type="GO" id="GO:0016787">
    <property type="term" value="F:hydrolase activity"/>
    <property type="evidence" value="ECO:0007669"/>
    <property type="project" value="UniProtKB-KW"/>
</dbReference>
<dbReference type="Proteomes" id="UP000016487">
    <property type="component" value="Unassembled WGS sequence"/>
</dbReference>
<dbReference type="Gene3D" id="1.20.120.1080">
    <property type="match status" value="1"/>
</dbReference>
<name>A0AAD4AI10_9GAMM</name>
<dbReference type="GO" id="GO:0003676">
    <property type="term" value="F:nucleic acid binding"/>
    <property type="evidence" value="ECO:0007669"/>
    <property type="project" value="InterPro"/>
</dbReference>
<evidence type="ECO:0000256" key="4">
    <source>
        <dbReference type="ARBA" id="ARBA00022840"/>
    </source>
</evidence>
<dbReference type="InterPro" id="IPR007502">
    <property type="entry name" value="Helicase-assoc_dom"/>
</dbReference>
<dbReference type="SMART" id="SM00847">
    <property type="entry name" value="HA2"/>
    <property type="match status" value="1"/>
</dbReference>
<evidence type="ECO:0000313" key="8">
    <source>
        <dbReference type="EMBL" id="KAF7769980.1"/>
    </source>
</evidence>
<feature type="domain" description="Helicase ATP-binding" evidence="6">
    <location>
        <begin position="12"/>
        <end position="174"/>
    </location>
</feature>
<dbReference type="FunFam" id="3.40.50.300:FF:002125">
    <property type="entry name" value="ATP-dependent helicase HrpB"/>
    <property type="match status" value="1"/>
</dbReference>
<dbReference type="PANTHER" id="PTHR43519:SF1">
    <property type="entry name" value="ATP-DEPENDENT RNA HELICASE HRPB"/>
    <property type="match status" value="1"/>
</dbReference>
<accession>A0AAD4AI10</accession>
<dbReference type="Pfam" id="PF00270">
    <property type="entry name" value="DEAD"/>
    <property type="match status" value="1"/>
</dbReference>
<dbReference type="InterPro" id="IPR014001">
    <property type="entry name" value="Helicase_ATP-bd"/>
</dbReference>
<dbReference type="SMART" id="SM00487">
    <property type="entry name" value="DEXDc"/>
    <property type="match status" value="1"/>
</dbReference>
<dbReference type="EMBL" id="AHBZ03000021">
    <property type="protein sequence ID" value="KAF7769980.1"/>
    <property type="molecule type" value="Genomic_DNA"/>
</dbReference>
<dbReference type="InterPro" id="IPR027417">
    <property type="entry name" value="P-loop_NTPase"/>
</dbReference>
<dbReference type="PIRSF" id="PIRSF005496">
    <property type="entry name" value="ATP_hel_hrpB"/>
    <property type="match status" value="1"/>
</dbReference>
<feature type="compositionally biased region" description="Polar residues" evidence="5">
    <location>
        <begin position="796"/>
        <end position="808"/>
    </location>
</feature>
<proteinExistence type="predicted"/>
<dbReference type="NCBIfam" id="TIGR01970">
    <property type="entry name" value="DEAH_box_HrpB"/>
    <property type="match status" value="1"/>
</dbReference>
<keyword evidence="2" id="KW-0378">Hydrolase</keyword>
<dbReference type="Pfam" id="PF00271">
    <property type="entry name" value="Helicase_C"/>
    <property type="match status" value="1"/>
</dbReference>
<keyword evidence="1" id="KW-0547">Nucleotide-binding</keyword>
<comment type="caution">
    <text evidence="8">The sequence shown here is derived from an EMBL/GenBank/DDBJ whole genome shotgun (WGS) entry which is preliminary data.</text>
</comment>
<evidence type="ECO:0000256" key="1">
    <source>
        <dbReference type="ARBA" id="ARBA00022741"/>
    </source>
</evidence>
<dbReference type="InterPro" id="IPR049614">
    <property type="entry name" value="HrpB_DEXH"/>
</dbReference>
<organism evidence="8 9">
    <name type="scientific">Pseudoalteromonas citrea</name>
    <dbReference type="NCBI Taxonomy" id="43655"/>
    <lineage>
        <taxon>Bacteria</taxon>
        <taxon>Pseudomonadati</taxon>
        <taxon>Pseudomonadota</taxon>
        <taxon>Gammaproteobacteria</taxon>
        <taxon>Alteromonadales</taxon>
        <taxon>Pseudoalteromonadaceae</taxon>
        <taxon>Pseudoalteromonas</taxon>
    </lineage>
</organism>
<feature type="region of interest" description="Disordered" evidence="5">
    <location>
        <begin position="786"/>
        <end position="808"/>
    </location>
</feature>
<dbReference type="Gene3D" id="3.40.50.300">
    <property type="entry name" value="P-loop containing nucleotide triphosphate hydrolases"/>
    <property type="match status" value="2"/>
</dbReference>
<dbReference type="InterPro" id="IPR011545">
    <property type="entry name" value="DEAD/DEAH_box_helicase_dom"/>
</dbReference>
<feature type="domain" description="Helicase C-terminal" evidence="7">
    <location>
        <begin position="178"/>
        <end position="364"/>
    </location>
</feature>
<dbReference type="PROSITE" id="PS51192">
    <property type="entry name" value="HELICASE_ATP_BIND_1"/>
    <property type="match status" value="1"/>
</dbReference>
<dbReference type="CDD" id="cd18791">
    <property type="entry name" value="SF2_C_RHA"/>
    <property type="match status" value="1"/>
</dbReference>
<evidence type="ECO:0000259" key="6">
    <source>
        <dbReference type="PROSITE" id="PS51192"/>
    </source>
</evidence>
<dbReference type="PROSITE" id="PS51194">
    <property type="entry name" value="HELICASE_CTER"/>
    <property type="match status" value="1"/>
</dbReference>
<sequence>MLPIESIYPSLIAELTSQNKVLLQAPPGAGKSTWLPLQLVRDGHFKRIIMLEPRRLAARNIAQFLAKQQQERVGQSIGLRIRNDVKVSNNTRLEIVTEGILTRLIQTDPELTDVDLIIFDEFHERSLAADTALALALETQMALREDLKILVMSATLDTQRYQQFLAGPIVSCEGRSFPIETVYEPLQDESKWLDAIAGIVVKALKEQQGSALVFLPGQREIQRVAQMLLDYKLSDTEIVTLFGDQDKNTQQAAISPAKEGLRKVVLTTNVAETSLTIEGIRIVVDSGKRRAAQFNLKTGVTELATVSISRSSAIQRAGRAGRVEPGVVYRLGSHEQFERRDSHDVPEILSSDIASLLLEAKVWGSDISDLPLLDQPTDIQILQASKLLEMLEVIDKSGKLTPLGSKVHSFGTEPRLAHMLIKVQALEAEYSGIMALACYFVALLESRVSSSPELRVALLSQFERPHPVFTQQLNQWFKRLKVTKPTSLATEYLSIIVALAFPDRLAKRRGQGFVLANGAGVNNHESHWLSDDYIAIAALGGHKGQRIFSATDLSIKQLNDVLPYLFSHYSICEFDEKKGRFLHEDRRVIGDLIIDAVPSSKEIDIATRTQAWLALIQKHGFALFQQYDDVKPFLNRLSLASRFYPSEFNNLEELALFKEINKWLAPFLHDVKQLTQLKKLDLKSALISCLDWQQQQLLEQILPSRIQVPSGSNVKIIYQLEGPAKVSVRMQEVYGLTETPKLCRGQLPLLMELLSPARRPLQLTQDLAHFWKNSYKDVQKEMKGRYPKHFWPDDPATSQATNKVKSRM</sequence>
<dbReference type="GO" id="GO:0005524">
    <property type="term" value="F:ATP binding"/>
    <property type="evidence" value="ECO:0007669"/>
    <property type="project" value="UniProtKB-KW"/>
</dbReference>
<evidence type="ECO:0000256" key="2">
    <source>
        <dbReference type="ARBA" id="ARBA00022801"/>
    </source>
</evidence>
<evidence type="ECO:0000259" key="7">
    <source>
        <dbReference type="PROSITE" id="PS51194"/>
    </source>
</evidence>
<dbReference type="Pfam" id="PF08482">
    <property type="entry name" value="HrpB_C"/>
    <property type="match status" value="1"/>
</dbReference>
<keyword evidence="3 8" id="KW-0347">Helicase</keyword>
<dbReference type="InterPro" id="IPR001650">
    <property type="entry name" value="Helicase_C-like"/>
</dbReference>
<dbReference type="AlphaFoldDB" id="A0AAD4AI10"/>
<dbReference type="GO" id="GO:0004386">
    <property type="term" value="F:helicase activity"/>
    <property type="evidence" value="ECO:0007669"/>
    <property type="project" value="UniProtKB-KW"/>
</dbReference>
<evidence type="ECO:0000313" key="9">
    <source>
        <dbReference type="Proteomes" id="UP000016487"/>
    </source>
</evidence>
<dbReference type="SMART" id="SM00490">
    <property type="entry name" value="HELICc"/>
    <property type="match status" value="1"/>
</dbReference>
<protein>
    <submittedName>
        <fullName evidence="8">ATP-dependent helicase HrpB</fullName>
    </submittedName>
</protein>
<keyword evidence="4" id="KW-0067">ATP-binding</keyword>
<gene>
    <name evidence="8" type="primary">hrpB</name>
    <name evidence="8" type="ORF">PCIT_a2912</name>
</gene>
<reference evidence="8" key="2">
    <citation type="submission" date="2015-03" db="EMBL/GenBank/DDBJ databases">
        <title>Genome sequence of Pseudoalteromonas citrea.</title>
        <authorList>
            <person name="Xie B.-B."/>
            <person name="Rong J.-C."/>
            <person name="Qin Q.-L."/>
            <person name="Zhang Y.-Z."/>
        </authorList>
    </citation>
    <scope>NUCLEOTIDE SEQUENCE</scope>
    <source>
        <strain evidence="8">DSM 8771</strain>
    </source>
</reference>
<dbReference type="InterPro" id="IPR010225">
    <property type="entry name" value="HrpB"/>
</dbReference>
<dbReference type="CDD" id="cd17990">
    <property type="entry name" value="DEXHc_HrpB"/>
    <property type="match status" value="1"/>
</dbReference>
<reference evidence="8" key="1">
    <citation type="journal article" date="2012" name="J. Bacteriol.">
        <title>Genome sequences of type strains of seven species of the marine bacterium Pseudoalteromonas.</title>
        <authorList>
            <person name="Xie B.B."/>
            <person name="Shu Y.L."/>
            <person name="Qin Q.L."/>
            <person name="Rong J.C."/>
            <person name="Zhang X.Y."/>
            <person name="Chen X.L."/>
            <person name="Shi M."/>
            <person name="He H.L."/>
            <person name="Zhou B.C."/>
            <person name="Zhang Y.Z."/>
        </authorList>
    </citation>
    <scope>NUCLEOTIDE SEQUENCE</scope>
    <source>
        <strain evidence="8">DSM 8771</strain>
    </source>
</reference>
<evidence type="ECO:0000256" key="5">
    <source>
        <dbReference type="SAM" id="MobiDB-lite"/>
    </source>
</evidence>
<dbReference type="InterPro" id="IPR013689">
    <property type="entry name" value="RNA_helicase_ATP-dep_HrpB_C"/>
</dbReference>
<dbReference type="PANTHER" id="PTHR43519">
    <property type="entry name" value="ATP-DEPENDENT RNA HELICASE HRPB"/>
    <property type="match status" value="1"/>
</dbReference>
<dbReference type="SUPFAM" id="SSF52540">
    <property type="entry name" value="P-loop containing nucleoside triphosphate hydrolases"/>
    <property type="match status" value="1"/>
</dbReference>
<dbReference type="RefSeq" id="WP_010364481.1">
    <property type="nucleotide sequence ID" value="NZ_AHBZ03000021.1"/>
</dbReference>